<evidence type="ECO:0000256" key="1">
    <source>
        <dbReference type="SAM" id="MobiDB-lite"/>
    </source>
</evidence>
<keyword evidence="2" id="KW-0472">Membrane</keyword>
<evidence type="ECO:0000313" key="4">
    <source>
        <dbReference type="Proteomes" id="UP000265618"/>
    </source>
</evidence>
<keyword evidence="2" id="KW-0812">Transmembrane</keyword>
<protein>
    <submittedName>
        <fullName evidence="3">Uncharacterized protein</fullName>
    </submittedName>
</protein>
<organism evidence="3 4">
    <name type="scientific">Kipferlia bialata</name>
    <dbReference type="NCBI Taxonomy" id="797122"/>
    <lineage>
        <taxon>Eukaryota</taxon>
        <taxon>Metamonada</taxon>
        <taxon>Carpediemonas-like organisms</taxon>
        <taxon>Kipferlia</taxon>
    </lineage>
</organism>
<keyword evidence="2" id="KW-1133">Transmembrane helix</keyword>
<dbReference type="EMBL" id="BDIP01000448">
    <property type="protein sequence ID" value="GCA62293.1"/>
    <property type="molecule type" value="Genomic_DNA"/>
</dbReference>
<comment type="caution">
    <text evidence="3">The sequence shown here is derived from an EMBL/GenBank/DDBJ whole genome shotgun (WGS) entry which is preliminary data.</text>
</comment>
<keyword evidence="4" id="KW-1185">Reference proteome</keyword>
<proteinExistence type="predicted"/>
<feature type="compositionally biased region" description="Basic and acidic residues" evidence="1">
    <location>
        <begin position="182"/>
        <end position="195"/>
    </location>
</feature>
<sequence length="286" mass="31066">MQTLAIGAGRGGQFDHLDALPAVKGLETNRPVSKQLPLSTRVHLALLSAEAVELSAAAVGVMLVGLINDGKDLLFTLFGATVLHEDVHLSGLWVFTFSYGLLLPFHWLTLAMFRLRQRGKETRGDVITTVIEAGCETISIAVESEGRDEEGTSGALCTEEPLPLSVELDAVSDTTEQSYVSTRDESKSEERKDSDSTAPDVRQRGVLLDTLIDTTPLTRGKEDTNVEEIPNVELYDSGTVVVQHIESKASVNIGFVLCLVLQNIMPLLFVGYTTLWVVNAPGQECR</sequence>
<reference evidence="3 4" key="1">
    <citation type="journal article" date="2018" name="PLoS ONE">
        <title>The draft genome of Kipferlia bialata reveals reductive genome evolution in fornicate parasites.</title>
        <authorList>
            <person name="Tanifuji G."/>
            <person name="Takabayashi S."/>
            <person name="Kume K."/>
            <person name="Takagi M."/>
            <person name="Nakayama T."/>
            <person name="Kamikawa R."/>
            <person name="Inagaki Y."/>
            <person name="Hashimoto T."/>
        </authorList>
    </citation>
    <scope>NUCLEOTIDE SEQUENCE [LARGE SCALE GENOMIC DNA]</scope>
    <source>
        <strain evidence="3">NY0173</strain>
    </source>
</reference>
<feature type="transmembrane region" description="Helical" evidence="2">
    <location>
        <begin position="44"/>
        <end position="67"/>
    </location>
</feature>
<evidence type="ECO:0000256" key="2">
    <source>
        <dbReference type="SAM" id="Phobius"/>
    </source>
</evidence>
<gene>
    <name evidence="3" type="ORF">KIPB_002615</name>
</gene>
<feature type="transmembrane region" description="Helical" evidence="2">
    <location>
        <begin position="87"/>
        <end position="113"/>
    </location>
</feature>
<dbReference type="AlphaFoldDB" id="A0A391NUX6"/>
<name>A0A391NUX6_9EUKA</name>
<dbReference type="Proteomes" id="UP000265618">
    <property type="component" value="Unassembled WGS sequence"/>
</dbReference>
<feature type="region of interest" description="Disordered" evidence="1">
    <location>
        <begin position="173"/>
        <end position="200"/>
    </location>
</feature>
<accession>A0A391NUX6</accession>
<evidence type="ECO:0000313" key="3">
    <source>
        <dbReference type="EMBL" id="GCA62293.1"/>
    </source>
</evidence>
<feature type="transmembrane region" description="Helical" evidence="2">
    <location>
        <begin position="253"/>
        <end position="278"/>
    </location>
</feature>